<name>A0A9D2NYD0_9FIRM</name>
<reference evidence="1" key="2">
    <citation type="submission" date="2021-04" db="EMBL/GenBank/DDBJ databases">
        <authorList>
            <person name="Gilroy R."/>
        </authorList>
    </citation>
    <scope>NUCLEOTIDE SEQUENCE</scope>
    <source>
        <strain evidence="1">CHK186-1790</strain>
    </source>
</reference>
<comment type="caution">
    <text evidence="1">The sequence shown here is derived from an EMBL/GenBank/DDBJ whole genome shotgun (WGS) entry which is preliminary data.</text>
</comment>
<proteinExistence type="predicted"/>
<evidence type="ECO:0000313" key="1">
    <source>
        <dbReference type="EMBL" id="HJC40069.1"/>
    </source>
</evidence>
<dbReference type="AlphaFoldDB" id="A0A9D2NYD0"/>
<reference evidence="1" key="1">
    <citation type="journal article" date="2021" name="PeerJ">
        <title>Extensive microbial diversity within the chicken gut microbiome revealed by metagenomics and culture.</title>
        <authorList>
            <person name="Gilroy R."/>
            <person name="Ravi A."/>
            <person name="Getino M."/>
            <person name="Pursley I."/>
            <person name="Horton D.L."/>
            <person name="Alikhan N.F."/>
            <person name="Baker D."/>
            <person name="Gharbi K."/>
            <person name="Hall N."/>
            <person name="Watson M."/>
            <person name="Adriaenssens E.M."/>
            <person name="Foster-Nyarko E."/>
            <person name="Jarju S."/>
            <person name="Secka A."/>
            <person name="Antonio M."/>
            <person name="Oren A."/>
            <person name="Chaudhuri R.R."/>
            <person name="La Ragione R."/>
            <person name="Hildebrand F."/>
            <person name="Pallen M.J."/>
        </authorList>
    </citation>
    <scope>NUCLEOTIDE SEQUENCE</scope>
    <source>
        <strain evidence="1">CHK186-1790</strain>
    </source>
</reference>
<dbReference type="Proteomes" id="UP000823882">
    <property type="component" value="Unassembled WGS sequence"/>
</dbReference>
<dbReference type="EMBL" id="DWWJ01000011">
    <property type="protein sequence ID" value="HJC40069.1"/>
    <property type="molecule type" value="Genomic_DNA"/>
</dbReference>
<dbReference type="InterPro" id="IPR047928">
    <property type="entry name" value="Perm_prefix_1"/>
</dbReference>
<protein>
    <submittedName>
        <fullName evidence="1">Uncharacterized protein</fullName>
    </submittedName>
</protein>
<sequence length="271" mass="29980">MKAPTPFTDFCNAVCAQVRFRPDRAAIQTELLDHLQDHADALKERGVPILDAREEAVAAMGDPVELGKALDKLHSPLAGWLLAVLKWASRLAAAAAIYFLILFLGRDLPDLLDPAYPITSRGVLYYQRGMEETENTVLLQPTATAHTEDYTLSIPYAVLNTWEDGQRTLSYLLKVTHWNPWYRGPEVDAWLSAQDDLGNVYVDGGASAESGRLADTCRSWGNPLTDYPFISYYDMQVTGLDPDATQLTLTLQPFGTWECALTLSLEGGEPS</sequence>
<gene>
    <name evidence="1" type="ORF">H9701_00760</name>
</gene>
<dbReference type="NCBIfam" id="NF038403">
    <property type="entry name" value="perm_prefix_1"/>
    <property type="match status" value="1"/>
</dbReference>
<evidence type="ECO:0000313" key="2">
    <source>
        <dbReference type="Proteomes" id="UP000823882"/>
    </source>
</evidence>
<organism evidence="1 2">
    <name type="scientific">Candidatus Intestinimonas pullistercoris</name>
    <dbReference type="NCBI Taxonomy" id="2838623"/>
    <lineage>
        <taxon>Bacteria</taxon>
        <taxon>Bacillati</taxon>
        <taxon>Bacillota</taxon>
        <taxon>Clostridia</taxon>
        <taxon>Eubacteriales</taxon>
        <taxon>Intestinimonas</taxon>
    </lineage>
</organism>
<accession>A0A9D2NYD0</accession>